<gene>
    <name evidence="1" type="ORF">HS096_06425</name>
</gene>
<dbReference type="InterPro" id="IPR009078">
    <property type="entry name" value="Ferritin-like_SF"/>
</dbReference>
<reference evidence="1" key="1">
    <citation type="submission" date="2020-05" db="EMBL/GenBank/DDBJ databases">
        <title>High-Quality Genomes of Partial-Nitritation/Anammox System by Hierarchical Clustering Based Hybrid Assembly.</title>
        <authorList>
            <person name="Liu L."/>
            <person name="Wang Y."/>
            <person name="Che Y."/>
            <person name="Chen Y."/>
            <person name="Xia Y."/>
            <person name="Luo R."/>
            <person name="Cheng S.H."/>
            <person name="Zheng C."/>
            <person name="Zhang T."/>
        </authorList>
    </citation>
    <scope>NUCLEOTIDE SEQUENCE</scope>
    <source>
        <strain evidence="1">H1_PAT1</strain>
    </source>
</reference>
<dbReference type="InterPro" id="IPR012347">
    <property type="entry name" value="Ferritin-like"/>
</dbReference>
<proteinExistence type="predicted"/>
<dbReference type="CDD" id="cd00657">
    <property type="entry name" value="Ferritin_like"/>
    <property type="match status" value="1"/>
</dbReference>
<organism evidence="1 2">
    <name type="scientific">candidate division WWE3 bacterium</name>
    <dbReference type="NCBI Taxonomy" id="2053526"/>
    <lineage>
        <taxon>Bacteria</taxon>
        <taxon>Katanobacteria</taxon>
    </lineage>
</organism>
<protein>
    <submittedName>
        <fullName evidence="1">Ferritin-like domain-containing protein</fullName>
    </submittedName>
</protein>
<dbReference type="Proteomes" id="UP000710385">
    <property type="component" value="Unassembled WGS sequence"/>
</dbReference>
<comment type="caution">
    <text evidence="1">The sequence shown here is derived from an EMBL/GenBank/DDBJ whole genome shotgun (WGS) entry which is preliminary data.</text>
</comment>
<evidence type="ECO:0000313" key="1">
    <source>
        <dbReference type="EMBL" id="MBE7525911.1"/>
    </source>
</evidence>
<sequence length="276" mass="30914">MESLFDAAQDCLMACTAEEKLRLTAQTAQAWQDGLLTLTSCDEPEPILEPGRPDKPVLVAPGDVPKRRMSTHEGLAALIHAITHIEFNAINLAWDAVYRFRNLPQQFYTDWIKVAAEEAYHFQLLRQRLNELGSDYGDFPAHNGLWDMAVRTAFDPLVRMALVPRVLEARGLDVTPGMIERLRQVGDEETVAVLEIILRDEIGHVAIGSHWFKYLCQQRGLDSAQTFHELVGHYFPGQICGPFHYEARQQAGFSTAELEALEQMGTGKARGGNTTP</sequence>
<dbReference type="PANTHER" id="PTHR42782">
    <property type="entry name" value="SI:CH73-314G15.3"/>
    <property type="match status" value="1"/>
</dbReference>
<dbReference type="InterPro" id="IPR007402">
    <property type="entry name" value="DUF455"/>
</dbReference>
<evidence type="ECO:0000313" key="2">
    <source>
        <dbReference type="Proteomes" id="UP000710385"/>
    </source>
</evidence>
<dbReference type="Gene3D" id="1.20.1260.10">
    <property type="match status" value="1"/>
</dbReference>
<dbReference type="Pfam" id="PF04305">
    <property type="entry name" value="DUF455"/>
    <property type="match status" value="1"/>
</dbReference>
<dbReference type="EMBL" id="JABTTY010000003">
    <property type="protein sequence ID" value="MBE7525911.1"/>
    <property type="molecule type" value="Genomic_DNA"/>
</dbReference>
<dbReference type="SUPFAM" id="SSF47240">
    <property type="entry name" value="Ferritin-like"/>
    <property type="match status" value="1"/>
</dbReference>
<dbReference type="AlphaFoldDB" id="A0A928Y799"/>
<dbReference type="PIRSF" id="PIRSF012318">
    <property type="entry name" value="UCP012318"/>
    <property type="match status" value="1"/>
</dbReference>
<accession>A0A928Y799</accession>
<name>A0A928Y799_UNCKA</name>
<dbReference type="InterPro" id="IPR011197">
    <property type="entry name" value="UCP012318"/>
</dbReference>
<dbReference type="PANTHER" id="PTHR42782:SF4">
    <property type="entry name" value="DUF455 DOMAIN-CONTAINING PROTEIN"/>
    <property type="match status" value="1"/>
</dbReference>